<evidence type="ECO:0000256" key="1">
    <source>
        <dbReference type="SAM" id="MobiDB-lite"/>
    </source>
</evidence>
<dbReference type="AlphaFoldDB" id="A0A6J8D3N5"/>
<gene>
    <name evidence="3" type="ORF">MCOR_35814</name>
</gene>
<feature type="transmembrane region" description="Helical" evidence="2">
    <location>
        <begin position="43"/>
        <end position="65"/>
    </location>
</feature>
<keyword evidence="4" id="KW-1185">Reference proteome</keyword>
<keyword evidence="2" id="KW-0472">Membrane</keyword>
<dbReference type="EMBL" id="CACVKT020006453">
    <property type="protein sequence ID" value="CAC5401760.1"/>
    <property type="molecule type" value="Genomic_DNA"/>
</dbReference>
<name>A0A6J8D3N5_MYTCO</name>
<sequence length="205" mass="22952">MIITGKLTNDNQIPGNGMSTEYHGGTTTPGDDMSTEYYGVPEYVFIIGGIFGVLLIISIIVGILLRRNQSRNVQKPGKENVMTNMNQTKGTTQGNPGPENNQQAYLMNSPDANHMSASHAFNLVISTDESNTYSHLRSTLDDFDVMYDHTVRHYVHDTCDGEYGIAHRRITEDDYDVSGNYLQSLETFNEYSCDQMAYVDDIDNI</sequence>
<dbReference type="OrthoDB" id="6136296at2759"/>
<keyword evidence="2" id="KW-0812">Transmembrane</keyword>
<feature type="compositionally biased region" description="Polar residues" evidence="1">
    <location>
        <begin position="81"/>
        <end position="102"/>
    </location>
</feature>
<proteinExistence type="predicted"/>
<evidence type="ECO:0000313" key="4">
    <source>
        <dbReference type="Proteomes" id="UP000507470"/>
    </source>
</evidence>
<feature type="region of interest" description="Disordered" evidence="1">
    <location>
        <begin position="75"/>
        <end position="102"/>
    </location>
</feature>
<organism evidence="3 4">
    <name type="scientific">Mytilus coruscus</name>
    <name type="common">Sea mussel</name>
    <dbReference type="NCBI Taxonomy" id="42192"/>
    <lineage>
        <taxon>Eukaryota</taxon>
        <taxon>Metazoa</taxon>
        <taxon>Spiralia</taxon>
        <taxon>Lophotrochozoa</taxon>
        <taxon>Mollusca</taxon>
        <taxon>Bivalvia</taxon>
        <taxon>Autobranchia</taxon>
        <taxon>Pteriomorphia</taxon>
        <taxon>Mytilida</taxon>
        <taxon>Mytiloidea</taxon>
        <taxon>Mytilidae</taxon>
        <taxon>Mytilinae</taxon>
        <taxon>Mytilus</taxon>
    </lineage>
</organism>
<protein>
    <submittedName>
        <fullName evidence="3">Uncharacterized protein</fullName>
    </submittedName>
</protein>
<dbReference type="Proteomes" id="UP000507470">
    <property type="component" value="Unassembled WGS sequence"/>
</dbReference>
<keyword evidence="2" id="KW-1133">Transmembrane helix</keyword>
<reference evidence="3 4" key="1">
    <citation type="submission" date="2020-06" db="EMBL/GenBank/DDBJ databases">
        <authorList>
            <person name="Li R."/>
            <person name="Bekaert M."/>
        </authorList>
    </citation>
    <scope>NUCLEOTIDE SEQUENCE [LARGE SCALE GENOMIC DNA]</scope>
    <source>
        <strain evidence="4">wild</strain>
    </source>
</reference>
<accession>A0A6J8D3N5</accession>
<evidence type="ECO:0000313" key="3">
    <source>
        <dbReference type="EMBL" id="CAC5401760.1"/>
    </source>
</evidence>
<evidence type="ECO:0000256" key="2">
    <source>
        <dbReference type="SAM" id="Phobius"/>
    </source>
</evidence>